<dbReference type="GO" id="GO:0016787">
    <property type="term" value="F:hydrolase activity"/>
    <property type="evidence" value="ECO:0007669"/>
    <property type="project" value="UniProtKB-KW"/>
</dbReference>
<dbReference type="SUPFAM" id="SSF55315">
    <property type="entry name" value="L30e-like"/>
    <property type="match status" value="1"/>
</dbReference>
<dbReference type="GO" id="GO:0032790">
    <property type="term" value="P:ribosome disassembly"/>
    <property type="evidence" value="ECO:0007669"/>
    <property type="project" value="TreeGrafter"/>
</dbReference>
<keyword evidence="12" id="KW-1185">Reference proteome</keyword>
<name>I3XTI6_DESAM</name>
<dbReference type="AlphaFoldDB" id="I3XTI6"/>
<dbReference type="InterPro" id="IPR038069">
    <property type="entry name" value="Pelota/DOM34_N"/>
</dbReference>
<dbReference type="HOGENOM" id="CLU_023334_0_0_2"/>
<evidence type="ECO:0000259" key="10">
    <source>
        <dbReference type="SMART" id="SM01194"/>
    </source>
</evidence>
<evidence type="ECO:0000256" key="3">
    <source>
        <dbReference type="ARBA" id="ARBA00009504"/>
    </source>
</evidence>
<dbReference type="Pfam" id="PF03464">
    <property type="entry name" value="eRF1_2"/>
    <property type="match status" value="1"/>
</dbReference>
<dbReference type="GO" id="GO:0046872">
    <property type="term" value="F:metal ion binding"/>
    <property type="evidence" value="ECO:0007669"/>
    <property type="project" value="UniProtKB-UniRule"/>
</dbReference>
<dbReference type="InterPro" id="IPR004405">
    <property type="entry name" value="TF_pelota"/>
</dbReference>
<dbReference type="OrthoDB" id="31300at2157"/>
<dbReference type="GeneID" id="13061805"/>
<feature type="domain" description="eRF1/Pelota-like N-terminal" evidence="10">
    <location>
        <begin position="1"/>
        <end position="125"/>
    </location>
</feature>
<comment type="domain">
    <text evidence="9">The N-terminal domain has the RNA-binding Sm fold. It harbors the endoribonuclease activity.</text>
</comment>
<dbReference type="Proteomes" id="UP000006175">
    <property type="component" value="Chromosome"/>
</dbReference>
<evidence type="ECO:0000313" key="11">
    <source>
        <dbReference type="EMBL" id="AFL67260.1"/>
    </source>
</evidence>
<dbReference type="RefSeq" id="WP_014768148.1">
    <property type="nucleotide sequence ID" value="NC_018001.1"/>
</dbReference>
<evidence type="ECO:0000256" key="9">
    <source>
        <dbReference type="HAMAP-Rule" id="MF_01853"/>
    </source>
</evidence>
<dbReference type="PANTHER" id="PTHR10853">
    <property type="entry name" value="PELOTA"/>
    <property type="match status" value="1"/>
</dbReference>
<dbReference type="KEGG" id="dfd:Desfe_1395"/>
<accession>I3XTI6</accession>
<evidence type="ECO:0000256" key="8">
    <source>
        <dbReference type="ARBA" id="ARBA00022801"/>
    </source>
</evidence>
<gene>
    <name evidence="9" type="primary">pelA</name>
    <name evidence="11" type="ORF">Desfe_1395</name>
</gene>
<dbReference type="InterPro" id="IPR042226">
    <property type="entry name" value="eFR1_2_sf"/>
</dbReference>
<dbReference type="GO" id="GO:0070651">
    <property type="term" value="P:nonfunctional rRNA decay"/>
    <property type="evidence" value="ECO:0007669"/>
    <property type="project" value="TreeGrafter"/>
</dbReference>
<dbReference type="InterPro" id="IPR005142">
    <property type="entry name" value="eRF1_3"/>
</dbReference>
<dbReference type="SUPFAM" id="SSF53137">
    <property type="entry name" value="Translational machinery components"/>
    <property type="match status" value="1"/>
</dbReference>
<reference evidence="11 12" key="1">
    <citation type="journal article" date="2012" name="J. Bacteriol.">
        <title>Complete Genome Sequence of Desulfurococcus fermentans, a Hyperthermophilic Cellulolytic Crenarchaeon Isolated from a Freshwater Hot Spring in Kamchatka, Russia.</title>
        <authorList>
            <person name="Susanti D."/>
            <person name="Johnson E.F."/>
            <person name="Rodriguez J.R."/>
            <person name="Anderson I."/>
            <person name="Perevalova A.A."/>
            <person name="Kyrpides N."/>
            <person name="Lucas S."/>
            <person name="Han J."/>
            <person name="Lapidus A."/>
            <person name="Cheng J.F."/>
            <person name="Goodwin L."/>
            <person name="Pitluck S."/>
            <person name="Mavrommatis K."/>
            <person name="Peters L."/>
            <person name="Land M.L."/>
            <person name="Hauser L."/>
            <person name="Gopalan V."/>
            <person name="Chan P.P."/>
            <person name="Lowe T.M."/>
            <person name="Atomi H."/>
            <person name="Bonch-Osmolovskaya E.A."/>
            <person name="Woyke T."/>
            <person name="Mukhopadhyay B."/>
        </authorList>
    </citation>
    <scope>NUCLEOTIDE SEQUENCE [LARGE SCALE GENOMIC DNA]</scope>
    <source>
        <strain evidence="11 12">DSM 16532</strain>
    </source>
</reference>
<evidence type="ECO:0000256" key="2">
    <source>
        <dbReference type="ARBA" id="ARBA00004496"/>
    </source>
</evidence>
<dbReference type="GO" id="GO:0070481">
    <property type="term" value="P:nuclear-transcribed mRNA catabolic process, non-stop decay"/>
    <property type="evidence" value="ECO:0007669"/>
    <property type="project" value="InterPro"/>
</dbReference>
<comment type="function">
    <text evidence="9">May function in recognizing stalled ribosomes, interact with stem-loop structures in stalled mRNA molecules, and effect endonucleolytic cleavage of the mRNA. May play a role in the release non-functional ribosomes and degradation of damaged mRNAs. Has endoribonuclease activity.</text>
</comment>
<keyword evidence="6 9" id="KW-0479">Metal-binding</keyword>
<dbReference type="GO" id="GO:0051301">
    <property type="term" value="P:cell division"/>
    <property type="evidence" value="ECO:0007669"/>
    <property type="project" value="UniProtKB-KW"/>
</dbReference>
<keyword evidence="5 9" id="KW-0540">Nuclease</keyword>
<organism evidence="11 12">
    <name type="scientific">Desulfurococcus amylolyticus DSM 16532</name>
    <dbReference type="NCBI Taxonomy" id="768672"/>
    <lineage>
        <taxon>Archaea</taxon>
        <taxon>Thermoproteota</taxon>
        <taxon>Thermoprotei</taxon>
        <taxon>Desulfurococcales</taxon>
        <taxon>Desulfurococcaceae</taxon>
        <taxon>Desulfurococcus</taxon>
    </lineage>
</organism>
<dbReference type="Pfam" id="PF26356">
    <property type="entry name" value="Pelota_N"/>
    <property type="match status" value="1"/>
</dbReference>
<evidence type="ECO:0000313" key="12">
    <source>
        <dbReference type="Proteomes" id="UP000006175"/>
    </source>
</evidence>
<dbReference type="Pfam" id="PF03465">
    <property type="entry name" value="eRF1_3"/>
    <property type="match status" value="1"/>
</dbReference>
<dbReference type="NCBIfam" id="TIGR00111">
    <property type="entry name" value="pelota"/>
    <property type="match status" value="1"/>
</dbReference>
<dbReference type="InterPro" id="IPR005141">
    <property type="entry name" value="eRF1_2"/>
</dbReference>
<keyword evidence="8 9" id="KW-0378">Hydrolase</keyword>
<dbReference type="InterPro" id="IPR029064">
    <property type="entry name" value="Ribosomal_eL30-like_sf"/>
</dbReference>
<evidence type="ECO:0000256" key="6">
    <source>
        <dbReference type="ARBA" id="ARBA00022723"/>
    </source>
</evidence>
<proteinExistence type="inferred from homology"/>
<dbReference type="SMART" id="SM01194">
    <property type="entry name" value="eRF1_1"/>
    <property type="match status" value="1"/>
</dbReference>
<sequence>MRVLEEDLRNGYLRILVEDIDDLWILFMVLRKGDIVYAKTSREVKPGEGGSSRRIPMVLGLRVEAIEFQEFTEKLRIRGIVVEGPEEFGVKGHYHTIAIGVGDQLAIVRETWSKHSLDLLKKGVRRRRILLVSIDYDSACIAVLTEQGVKYYSEIQSDLPGKMYRVEHEEILDEYLSKVASALNNVIQQEEIDAVIIAGPGDLKNKLGENIRRDNRKHVYLDTTSTGGCQGISELLSRDVVKQVVGDLSIVKAKEVIEEFKRLIIKDPQLVAYGVDDVYEAVVYAAVSRIVVAGDLLHEPDDERRARVYEILEKAYETGAEVVIVPGKSDVGLEVQGFGGVIAVLRYRLFRGEHSP</sequence>
<keyword evidence="7 9" id="KW-0255">Endonuclease</keyword>
<dbReference type="GO" id="GO:0070966">
    <property type="term" value="P:nuclear-transcribed mRNA catabolic process, no-go decay"/>
    <property type="evidence" value="ECO:0007669"/>
    <property type="project" value="InterPro"/>
</dbReference>
<dbReference type="Gene3D" id="2.30.30.870">
    <property type="entry name" value="Pelota, domain A"/>
    <property type="match status" value="1"/>
</dbReference>
<dbReference type="Gene3D" id="3.30.420.60">
    <property type="entry name" value="eRF1 domain 2"/>
    <property type="match status" value="1"/>
</dbReference>
<dbReference type="EMBL" id="CP003321">
    <property type="protein sequence ID" value="AFL67260.1"/>
    <property type="molecule type" value="Genomic_DNA"/>
</dbReference>
<dbReference type="SUPFAM" id="SSF159065">
    <property type="entry name" value="Dom34/Pelota N-terminal domain-like"/>
    <property type="match status" value="1"/>
</dbReference>
<dbReference type="GO" id="GO:0004519">
    <property type="term" value="F:endonuclease activity"/>
    <property type="evidence" value="ECO:0007669"/>
    <property type="project" value="UniProtKB-UniRule"/>
</dbReference>
<protein>
    <recommendedName>
        <fullName evidence="9">Protein pelota homolog</fullName>
        <ecNumber evidence="9">3.1.-.-</ecNumber>
    </recommendedName>
</protein>
<dbReference type="InterPro" id="IPR005140">
    <property type="entry name" value="eRF1_Pelota-like_N"/>
</dbReference>
<keyword evidence="11" id="KW-0131">Cell cycle</keyword>
<evidence type="ECO:0000256" key="4">
    <source>
        <dbReference type="ARBA" id="ARBA00022490"/>
    </source>
</evidence>
<dbReference type="GO" id="GO:0071025">
    <property type="term" value="P:RNA surveillance"/>
    <property type="evidence" value="ECO:0007669"/>
    <property type="project" value="InterPro"/>
</dbReference>
<evidence type="ECO:0000256" key="7">
    <source>
        <dbReference type="ARBA" id="ARBA00022759"/>
    </source>
</evidence>
<comment type="cofactor">
    <cofactor evidence="1 9">
        <name>a divalent metal cation</name>
        <dbReference type="ChEBI" id="CHEBI:60240"/>
    </cofactor>
</comment>
<dbReference type="eggNOG" id="arCOG01741">
    <property type="taxonomic scope" value="Archaea"/>
</dbReference>
<dbReference type="GO" id="GO:0005737">
    <property type="term" value="C:cytoplasm"/>
    <property type="evidence" value="ECO:0007669"/>
    <property type="project" value="UniProtKB-SubCell"/>
</dbReference>
<dbReference type="InterPro" id="IPR023521">
    <property type="entry name" value="Pelota_arc"/>
</dbReference>
<keyword evidence="4 9" id="KW-0963">Cytoplasm</keyword>
<comment type="subunit">
    <text evidence="9">Monomer.</text>
</comment>
<dbReference type="HAMAP" id="MF_01853">
    <property type="entry name" value="PelO"/>
    <property type="match status" value="1"/>
</dbReference>
<keyword evidence="11" id="KW-0132">Cell division</keyword>
<dbReference type="PANTHER" id="PTHR10853:SF0">
    <property type="entry name" value="PROTEIN PELOTA HOMOLOG"/>
    <property type="match status" value="1"/>
</dbReference>
<dbReference type="InterPro" id="IPR058547">
    <property type="entry name" value="Pelota_N"/>
</dbReference>
<dbReference type="EC" id="3.1.-.-" evidence="9"/>
<evidence type="ECO:0000256" key="1">
    <source>
        <dbReference type="ARBA" id="ARBA00001968"/>
    </source>
</evidence>
<dbReference type="Gene3D" id="3.30.1330.30">
    <property type="match status" value="1"/>
</dbReference>
<comment type="subcellular location">
    <subcellularLocation>
        <location evidence="2 9">Cytoplasm</location>
    </subcellularLocation>
</comment>
<comment type="similarity">
    <text evidence="3 9">Belongs to the eukaryotic release factor 1 family. Pelota subfamily.</text>
</comment>
<evidence type="ECO:0000256" key="5">
    <source>
        <dbReference type="ARBA" id="ARBA00022722"/>
    </source>
</evidence>